<name>A0ABY7X2Y1_9BACL</name>
<keyword evidence="3" id="KW-1185">Reference proteome</keyword>
<evidence type="ECO:0000313" key="3">
    <source>
        <dbReference type="Proteomes" id="UP001213680"/>
    </source>
</evidence>
<keyword evidence="1" id="KW-0812">Transmembrane</keyword>
<sequence>MNVIMVSLFGLIFTILPIAVLIIGILWIRNVVVRFEKRADEQLFMERERSKQIKVLIERLDHIEQQLDSNAKRS</sequence>
<accession>A0ABY7X2Y1</accession>
<dbReference type="Proteomes" id="UP001213680">
    <property type="component" value="Chromosome"/>
</dbReference>
<proteinExistence type="predicted"/>
<protein>
    <recommendedName>
        <fullName evidence="4">Phage shock protein B</fullName>
    </recommendedName>
</protein>
<dbReference type="RefSeq" id="WP_274357028.1">
    <property type="nucleotide sequence ID" value="NZ_CP118099.1"/>
</dbReference>
<evidence type="ECO:0008006" key="4">
    <source>
        <dbReference type="Google" id="ProtNLM"/>
    </source>
</evidence>
<evidence type="ECO:0000256" key="1">
    <source>
        <dbReference type="SAM" id="Phobius"/>
    </source>
</evidence>
<dbReference type="EMBL" id="CP118099">
    <property type="protein sequence ID" value="WDH76261.1"/>
    <property type="molecule type" value="Genomic_DNA"/>
</dbReference>
<gene>
    <name evidence="2" type="ORF">PTI97_01675</name>
</gene>
<organism evidence="2 3">
    <name type="scientific">Exiguobacterium marinum</name>
    <dbReference type="NCBI Taxonomy" id="273528"/>
    <lineage>
        <taxon>Bacteria</taxon>
        <taxon>Bacillati</taxon>
        <taxon>Bacillota</taxon>
        <taxon>Bacilli</taxon>
        <taxon>Bacillales</taxon>
        <taxon>Bacillales Family XII. Incertae Sedis</taxon>
        <taxon>Exiguobacterium</taxon>
    </lineage>
</organism>
<keyword evidence="1" id="KW-0472">Membrane</keyword>
<feature type="transmembrane region" description="Helical" evidence="1">
    <location>
        <begin position="6"/>
        <end position="28"/>
    </location>
</feature>
<keyword evidence="1" id="KW-1133">Transmembrane helix</keyword>
<reference evidence="2 3" key="1">
    <citation type="submission" date="2023-02" db="EMBL/GenBank/DDBJ databases">
        <title>A bacterium isolated from plastisphere.</title>
        <authorList>
            <person name="Sun Y."/>
        </authorList>
    </citation>
    <scope>NUCLEOTIDE SEQUENCE [LARGE SCALE GENOMIC DNA]</scope>
    <source>
        <strain evidence="3">a-1</strain>
    </source>
</reference>
<evidence type="ECO:0000313" key="2">
    <source>
        <dbReference type="EMBL" id="WDH76261.1"/>
    </source>
</evidence>